<reference evidence="1 2" key="1">
    <citation type="submission" date="2023-07" db="EMBL/GenBank/DDBJ databases">
        <title>Genomic Encyclopedia of Type Strains, Phase IV (KMG-IV): sequencing the most valuable type-strain genomes for metagenomic binning, comparative biology and taxonomic classification.</title>
        <authorList>
            <person name="Goeker M."/>
        </authorList>
    </citation>
    <scope>NUCLEOTIDE SEQUENCE [LARGE SCALE GENOMIC DNA]</scope>
    <source>
        <strain evidence="1 2">DSM 46876</strain>
    </source>
</reference>
<dbReference type="EMBL" id="JAUSUV010000008">
    <property type="protein sequence ID" value="MDQ0417998.1"/>
    <property type="molecule type" value="Genomic_DNA"/>
</dbReference>
<accession>A0AAJ1WT27</accession>
<name>A0AAJ1WT27_9BACL</name>
<evidence type="ECO:0000313" key="2">
    <source>
        <dbReference type="Proteomes" id="UP001238450"/>
    </source>
</evidence>
<comment type="caution">
    <text evidence="1">The sequence shown here is derived from an EMBL/GenBank/DDBJ whole genome shotgun (WGS) entry which is preliminary data.</text>
</comment>
<dbReference type="AlphaFoldDB" id="A0AAJ1WT27"/>
<evidence type="ECO:0000313" key="1">
    <source>
        <dbReference type="EMBL" id="MDQ0417998.1"/>
    </source>
</evidence>
<protein>
    <submittedName>
        <fullName evidence="1">Uncharacterized protein</fullName>
    </submittedName>
</protein>
<proteinExistence type="predicted"/>
<keyword evidence="2" id="KW-1185">Reference proteome</keyword>
<organism evidence="1 2">
    <name type="scientific">Croceifilum oryzae</name>
    <dbReference type="NCBI Taxonomy" id="1553429"/>
    <lineage>
        <taxon>Bacteria</taxon>
        <taxon>Bacillati</taxon>
        <taxon>Bacillota</taxon>
        <taxon>Bacilli</taxon>
        <taxon>Bacillales</taxon>
        <taxon>Thermoactinomycetaceae</taxon>
        <taxon>Croceifilum</taxon>
    </lineage>
</organism>
<sequence>MEDILFAINKRLSSLDYLKDVVTKNHPSEKFAVFALNMDKKFLLRIRTMLETEQRGGTQDEQSGTD</sequence>
<dbReference type="RefSeq" id="WP_307253359.1">
    <property type="nucleotide sequence ID" value="NZ_JAUSUV010000008.1"/>
</dbReference>
<gene>
    <name evidence="1" type="ORF">J2Z48_002182</name>
</gene>
<dbReference type="Proteomes" id="UP001238450">
    <property type="component" value="Unassembled WGS sequence"/>
</dbReference>